<protein>
    <submittedName>
        <fullName evidence="1">Uncharacterized protein</fullName>
    </submittedName>
</protein>
<comment type="caution">
    <text evidence="1">The sequence shown here is derived from an EMBL/GenBank/DDBJ whole genome shotgun (WGS) entry which is preliminary data.</text>
</comment>
<organism evidence="1 2">
    <name type="scientific">Cymbomonas tetramitiformis</name>
    <dbReference type="NCBI Taxonomy" id="36881"/>
    <lineage>
        <taxon>Eukaryota</taxon>
        <taxon>Viridiplantae</taxon>
        <taxon>Chlorophyta</taxon>
        <taxon>Pyramimonadophyceae</taxon>
        <taxon>Pyramimonadales</taxon>
        <taxon>Pyramimonadaceae</taxon>
        <taxon>Cymbomonas</taxon>
    </lineage>
</organism>
<reference evidence="1 2" key="1">
    <citation type="journal article" date="2015" name="Genome Biol. Evol.">
        <title>Comparative Genomics of a Bacterivorous Green Alga Reveals Evolutionary Causalities and Consequences of Phago-Mixotrophic Mode of Nutrition.</title>
        <authorList>
            <person name="Burns J.A."/>
            <person name="Paasch A."/>
            <person name="Narechania A."/>
            <person name="Kim E."/>
        </authorList>
    </citation>
    <scope>NUCLEOTIDE SEQUENCE [LARGE SCALE GENOMIC DNA]</scope>
    <source>
        <strain evidence="1 2">PLY_AMNH</strain>
    </source>
</reference>
<sequence>MIVCAGTLTAEKAKGWAKSAWQSDRKPIGAEEGPTVVARAAKSRNLRSQVGHVTVASFLEDSDDEDELEEVVADRNVETCQDDFAKYNTLLYL</sequence>
<gene>
    <name evidence="1" type="ORF">CYMTET_8457</name>
</gene>
<proteinExistence type="predicted"/>
<name>A0AAE0LFU0_9CHLO</name>
<evidence type="ECO:0000313" key="1">
    <source>
        <dbReference type="EMBL" id="KAK3283861.1"/>
    </source>
</evidence>
<dbReference type="EMBL" id="LGRX02002616">
    <property type="protein sequence ID" value="KAK3283861.1"/>
    <property type="molecule type" value="Genomic_DNA"/>
</dbReference>
<evidence type="ECO:0000313" key="2">
    <source>
        <dbReference type="Proteomes" id="UP001190700"/>
    </source>
</evidence>
<dbReference type="Proteomes" id="UP001190700">
    <property type="component" value="Unassembled WGS sequence"/>
</dbReference>
<dbReference type="AlphaFoldDB" id="A0AAE0LFU0"/>
<accession>A0AAE0LFU0</accession>
<keyword evidence="2" id="KW-1185">Reference proteome</keyword>